<organism evidence="1 2">
    <name type="scientific">Cupriavidus oxalaticus</name>
    <dbReference type="NCBI Taxonomy" id="96344"/>
    <lineage>
        <taxon>Bacteria</taxon>
        <taxon>Pseudomonadati</taxon>
        <taxon>Pseudomonadota</taxon>
        <taxon>Betaproteobacteria</taxon>
        <taxon>Burkholderiales</taxon>
        <taxon>Burkholderiaceae</taxon>
        <taxon>Cupriavidus</taxon>
    </lineage>
</organism>
<dbReference type="OrthoDB" id="9815126at2"/>
<sequence length="133" mass="13961">MTRPARSLDVPGLAHKAPIPVGARVGNLICTSAIAGKDARTGELPPDAAAQAALAFHNLQGVLDAGGASLADVLKLTVYVKDDSVRDAINGAWLRCFPDPRDRPARHIVVHDLQHGMLLQLECLAVVASDTQG</sequence>
<dbReference type="PANTHER" id="PTHR11803:SF39">
    <property type="entry name" value="2-IMINOBUTANOATE_2-IMINOPROPANOATE DEAMINASE"/>
    <property type="match status" value="1"/>
</dbReference>
<reference evidence="1 2" key="1">
    <citation type="submission" date="2019-03" db="EMBL/GenBank/DDBJ databases">
        <title>Efficiently degradation of phenoxyalkanoic acid herbicides by Cupriavidus oxalaticus strain X32.</title>
        <authorList>
            <person name="Sheng X."/>
        </authorList>
    </citation>
    <scope>NUCLEOTIDE SEQUENCE [LARGE SCALE GENOMIC DNA]</scope>
    <source>
        <strain evidence="1 2">X32</strain>
    </source>
</reference>
<dbReference type="GO" id="GO:0019239">
    <property type="term" value="F:deaminase activity"/>
    <property type="evidence" value="ECO:0007669"/>
    <property type="project" value="TreeGrafter"/>
</dbReference>
<dbReference type="CDD" id="cd00448">
    <property type="entry name" value="YjgF_YER057c_UK114_family"/>
    <property type="match status" value="1"/>
</dbReference>
<dbReference type="SUPFAM" id="SSF55298">
    <property type="entry name" value="YjgF-like"/>
    <property type="match status" value="1"/>
</dbReference>
<evidence type="ECO:0000313" key="1">
    <source>
        <dbReference type="EMBL" id="QBY53453.1"/>
    </source>
</evidence>
<accession>A0A4P7LJ66</accession>
<dbReference type="KEGG" id="cox:E0W60_20450"/>
<name>A0A4P7LJ66_9BURK</name>
<proteinExistence type="predicted"/>
<dbReference type="AlphaFoldDB" id="A0A4P7LJ66"/>
<dbReference type="Pfam" id="PF01042">
    <property type="entry name" value="Ribonuc_L-PSP"/>
    <property type="match status" value="1"/>
</dbReference>
<dbReference type="GO" id="GO:0005829">
    <property type="term" value="C:cytosol"/>
    <property type="evidence" value="ECO:0007669"/>
    <property type="project" value="TreeGrafter"/>
</dbReference>
<dbReference type="RefSeq" id="WP_135705428.1">
    <property type="nucleotide sequence ID" value="NZ_CP038635.1"/>
</dbReference>
<dbReference type="PANTHER" id="PTHR11803">
    <property type="entry name" value="2-IMINOBUTANOATE/2-IMINOPROPANOATE DEAMINASE RIDA"/>
    <property type="match status" value="1"/>
</dbReference>
<dbReference type="InterPro" id="IPR035959">
    <property type="entry name" value="RutC-like_sf"/>
</dbReference>
<dbReference type="Proteomes" id="UP000295294">
    <property type="component" value="Chromosome 2"/>
</dbReference>
<dbReference type="EMBL" id="CP038635">
    <property type="protein sequence ID" value="QBY53453.1"/>
    <property type="molecule type" value="Genomic_DNA"/>
</dbReference>
<protein>
    <submittedName>
        <fullName evidence="1">RidA family protein</fullName>
    </submittedName>
</protein>
<dbReference type="Gene3D" id="3.30.1330.40">
    <property type="entry name" value="RutC-like"/>
    <property type="match status" value="1"/>
</dbReference>
<dbReference type="InterPro" id="IPR006175">
    <property type="entry name" value="YjgF/YER057c/UK114"/>
</dbReference>
<evidence type="ECO:0000313" key="2">
    <source>
        <dbReference type="Proteomes" id="UP000295294"/>
    </source>
</evidence>
<gene>
    <name evidence="1" type="ORF">E0W60_20450</name>
</gene>